<dbReference type="PROSITE" id="PS00600">
    <property type="entry name" value="AA_TRANSFER_CLASS_3"/>
    <property type="match status" value="1"/>
</dbReference>
<dbReference type="EMBL" id="SPHZ02000009">
    <property type="protein sequence ID" value="KAF0899812.1"/>
    <property type="molecule type" value="Genomic_DNA"/>
</dbReference>
<keyword evidence="9" id="KW-0032">Aminotransferase</keyword>
<evidence type="ECO:0000256" key="25">
    <source>
        <dbReference type="ARBA" id="ARBA00057017"/>
    </source>
</evidence>
<keyword evidence="16" id="KW-0067">ATP-binding</keyword>
<evidence type="ECO:0000256" key="15">
    <source>
        <dbReference type="ARBA" id="ARBA00022756"/>
    </source>
</evidence>
<dbReference type="PANTHER" id="PTHR42684:SF3">
    <property type="entry name" value="ADENOSYLMETHIONINE-8-AMINO-7-OXONONANOATE AMINOTRANSFERASE"/>
    <property type="match status" value="1"/>
</dbReference>
<keyword evidence="15" id="KW-0093">Biotin biosynthesis</keyword>
<evidence type="ECO:0000256" key="21">
    <source>
        <dbReference type="ARBA" id="ARBA00023268"/>
    </source>
</evidence>
<evidence type="ECO:0000256" key="8">
    <source>
        <dbReference type="ARBA" id="ARBA00013046"/>
    </source>
</evidence>
<dbReference type="EC" id="2.6.1.62" evidence="7"/>
<comment type="function">
    <text evidence="24">Catalyzes the transfer of the alpha-amino group from S-adenosyl-L-methionine (SAM) to 7-keto-8-aminopelargonic acid (KAPA) to form 7,8-diaminopelargonic acid (DAPA). It is the only aminotransferase known to utilize SAM as an amino donor.</text>
</comment>
<keyword evidence="12" id="KW-0949">S-adenosyl-L-methionine</keyword>
<feature type="compositionally biased region" description="Basic residues" evidence="30">
    <location>
        <begin position="1"/>
        <end position="17"/>
    </location>
</feature>
<evidence type="ECO:0000256" key="4">
    <source>
        <dbReference type="ARBA" id="ARBA00004973"/>
    </source>
</evidence>
<dbReference type="InterPro" id="IPR004472">
    <property type="entry name" value="DTB_synth_BioD"/>
</dbReference>
<dbReference type="GO" id="GO:0009102">
    <property type="term" value="P:biotin biosynthetic process"/>
    <property type="evidence" value="ECO:0007669"/>
    <property type="project" value="UniProtKB-UniPathway"/>
</dbReference>
<evidence type="ECO:0000256" key="10">
    <source>
        <dbReference type="ARBA" id="ARBA00022598"/>
    </source>
</evidence>
<name>A0A6G1CHZ8_9ORYZ</name>
<comment type="pathway">
    <text evidence="4">Cofactor biosynthesis; biotin biosynthesis; biotin from 7,8-diaminononanoate: step 1/2.</text>
</comment>
<dbReference type="InterPro" id="IPR005814">
    <property type="entry name" value="Aminotrans_3"/>
</dbReference>
<dbReference type="GO" id="GO:0000287">
    <property type="term" value="F:magnesium ion binding"/>
    <property type="evidence" value="ECO:0007669"/>
    <property type="project" value="InterPro"/>
</dbReference>
<dbReference type="CDD" id="cd03109">
    <property type="entry name" value="DTBS"/>
    <property type="match status" value="1"/>
</dbReference>
<dbReference type="GO" id="GO:0004015">
    <property type="term" value="F:adenosylmethionine-8-amino-7-oxononanoate transaminase activity"/>
    <property type="evidence" value="ECO:0007669"/>
    <property type="project" value="UniProtKB-EC"/>
</dbReference>
<dbReference type="EC" id="6.3.3.3" evidence="8"/>
<evidence type="ECO:0000256" key="26">
    <source>
        <dbReference type="ARBA" id="ARBA00059731"/>
    </source>
</evidence>
<evidence type="ECO:0000256" key="30">
    <source>
        <dbReference type="SAM" id="MobiDB-lite"/>
    </source>
</evidence>
<evidence type="ECO:0000256" key="9">
    <source>
        <dbReference type="ARBA" id="ARBA00022576"/>
    </source>
</evidence>
<comment type="function">
    <text evidence="25">Bifunctional enzyme that catalyzes two different reactions involved in the biotin biosynthesis.</text>
</comment>
<comment type="similarity">
    <text evidence="27">In the N-terminal section; belongs to the dethiobiotin synthetase family.</text>
</comment>
<comment type="catalytic activity">
    <reaction evidence="22">
        <text>(8S)-8-amino-7-oxononanoate + S-adenosyl-L-methionine = S-adenosyl-4-methylsulfanyl-2-oxobutanoate + (7R,8S)-7,8-diammoniononanoate</text>
        <dbReference type="Rhea" id="RHEA:16861"/>
        <dbReference type="ChEBI" id="CHEBI:16490"/>
        <dbReference type="ChEBI" id="CHEBI:59789"/>
        <dbReference type="ChEBI" id="CHEBI:149468"/>
        <dbReference type="ChEBI" id="CHEBI:149469"/>
        <dbReference type="EC" id="2.6.1.62"/>
    </reaction>
</comment>
<evidence type="ECO:0000256" key="16">
    <source>
        <dbReference type="ARBA" id="ARBA00022840"/>
    </source>
</evidence>
<dbReference type="GO" id="GO:0004141">
    <property type="term" value="F:dethiobiotin synthase activity"/>
    <property type="evidence" value="ECO:0007669"/>
    <property type="project" value="UniProtKB-EC"/>
</dbReference>
<comment type="cofactor">
    <cofactor evidence="2">
        <name>Mg(2+)</name>
        <dbReference type="ChEBI" id="CHEBI:18420"/>
    </cofactor>
</comment>
<evidence type="ECO:0000313" key="32">
    <source>
        <dbReference type="Proteomes" id="UP000479710"/>
    </source>
</evidence>
<keyword evidence="21" id="KW-0511">Multifunctional enzyme</keyword>
<keyword evidence="18" id="KW-0663">Pyridoxal phosphate</keyword>
<dbReference type="Gene3D" id="3.40.640.10">
    <property type="entry name" value="Type I PLP-dependent aspartate aminotransferase-like (Major domain)"/>
    <property type="match status" value="1"/>
</dbReference>
<evidence type="ECO:0000256" key="3">
    <source>
        <dbReference type="ARBA" id="ARBA00004173"/>
    </source>
</evidence>
<dbReference type="HAMAP" id="MF_00336">
    <property type="entry name" value="BioD"/>
    <property type="match status" value="1"/>
</dbReference>
<gene>
    <name evidence="31" type="ORF">E2562_024846</name>
</gene>
<evidence type="ECO:0000256" key="5">
    <source>
        <dbReference type="ARBA" id="ARBA00005063"/>
    </source>
</evidence>
<comment type="cofactor">
    <cofactor evidence="1">
        <name>pyridoxal 5'-phosphate</name>
        <dbReference type="ChEBI" id="CHEBI:597326"/>
    </cofactor>
</comment>
<keyword evidence="20" id="KW-0496">Mitochondrion</keyword>
<evidence type="ECO:0000256" key="14">
    <source>
        <dbReference type="ARBA" id="ARBA00022741"/>
    </source>
</evidence>
<keyword evidence="11" id="KW-0808">Transferase</keyword>
<reference evidence="31 32" key="1">
    <citation type="submission" date="2019-11" db="EMBL/GenBank/DDBJ databases">
        <title>Whole genome sequence of Oryza granulata.</title>
        <authorList>
            <person name="Li W."/>
        </authorList>
    </citation>
    <scope>NUCLEOTIDE SEQUENCE [LARGE SCALE GENOMIC DNA]</scope>
    <source>
        <strain evidence="32">cv. Menghai</strain>
        <tissue evidence="31">Leaf</tissue>
    </source>
</reference>
<evidence type="ECO:0000256" key="13">
    <source>
        <dbReference type="ARBA" id="ARBA00022723"/>
    </source>
</evidence>
<accession>A0A6G1CHZ8</accession>
<keyword evidence="14" id="KW-0547">Nucleotide-binding</keyword>
<evidence type="ECO:0000256" key="20">
    <source>
        <dbReference type="ARBA" id="ARBA00023128"/>
    </source>
</evidence>
<evidence type="ECO:0000256" key="27">
    <source>
        <dbReference type="ARBA" id="ARBA00061367"/>
    </source>
</evidence>
<comment type="similarity">
    <text evidence="6">In the C-terminal section; belongs to the class-III pyridoxal-phosphate-dependent aminotransferase family. BioA subfamily.</text>
</comment>
<organism evidence="31 32">
    <name type="scientific">Oryza meyeriana var. granulata</name>
    <dbReference type="NCBI Taxonomy" id="110450"/>
    <lineage>
        <taxon>Eukaryota</taxon>
        <taxon>Viridiplantae</taxon>
        <taxon>Streptophyta</taxon>
        <taxon>Embryophyta</taxon>
        <taxon>Tracheophyta</taxon>
        <taxon>Spermatophyta</taxon>
        <taxon>Magnoliopsida</taxon>
        <taxon>Liliopsida</taxon>
        <taxon>Poales</taxon>
        <taxon>Poaceae</taxon>
        <taxon>BOP clade</taxon>
        <taxon>Oryzoideae</taxon>
        <taxon>Oryzeae</taxon>
        <taxon>Oryzinae</taxon>
        <taxon>Oryza</taxon>
        <taxon>Oryza meyeriana</taxon>
    </lineage>
</organism>
<dbReference type="SUPFAM" id="SSF53383">
    <property type="entry name" value="PLP-dependent transferases"/>
    <property type="match status" value="1"/>
</dbReference>
<dbReference type="FunFam" id="3.90.1150.10:FF:000090">
    <property type="entry name" value="Bifunctional dethiobiotin synthetase/7,8-diamino-pelargonic acid aminotransferase, mitochondrial"/>
    <property type="match status" value="1"/>
</dbReference>
<evidence type="ECO:0000256" key="19">
    <source>
        <dbReference type="ARBA" id="ARBA00022946"/>
    </source>
</evidence>
<evidence type="ECO:0000256" key="22">
    <source>
        <dbReference type="ARBA" id="ARBA00048449"/>
    </source>
</evidence>
<keyword evidence="32" id="KW-1185">Reference proteome</keyword>
<dbReference type="InterPro" id="IPR015422">
    <property type="entry name" value="PyrdxlP-dep_Trfase_small"/>
</dbReference>
<dbReference type="FunFam" id="3.40.640.10:FF:000088">
    <property type="entry name" value="Bifunctional dethiobiotin synthetase/7,8-diamino-pelargonic acid aminotransferase"/>
    <property type="match status" value="1"/>
</dbReference>
<dbReference type="PANTHER" id="PTHR42684">
    <property type="entry name" value="ADENOSYLMETHIONINE-8-AMINO-7-OXONONANOATE AMINOTRANSFERASE"/>
    <property type="match status" value="1"/>
</dbReference>
<evidence type="ECO:0000256" key="23">
    <source>
        <dbReference type="ARBA" id="ARBA00050756"/>
    </source>
</evidence>
<dbReference type="GO" id="GO:0005739">
    <property type="term" value="C:mitochondrion"/>
    <property type="evidence" value="ECO:0007669"/>
    <property type="project" value="UniProtKB-SubCell"/>
</dbReference>
<keyword evidence="10" id="KW-0436">Ligase</keyword>
<dbReference type="AlphaFoldDB" id="A0A6G1CHZ8"/>
<evidence type="ECO:0000256" key="2">
    <source>
        <dbReference type="ARBA" id="ARBA00001946"/>
    </source>
</evidence>
<evidence type="ECO:0000256" key="12">
    <source>
        <dbReference type="ARBA" id="ARBA00022691"/>
    </source>
</evidence>
<evidence type="ECO:0000256" key="17">
    <source>
        <dbReference type="ARBA" id="ARBA00022842"/>
    </source>
</evidence>
<dbReference type="InterPro" id="IPR049704">
    <property type="entry name" value="Aminotrans_3_PPA_site"/>
</dbReference>
<evidence type="ECO:0000256" key="24">
    <source>
        <dbReference type="ARBA" id="ARBA00056212"/>
    </source>
</evidence>
<sequence length="826" mass="91013">MLRRLHLRHARRPRHHSSAAAADAAAVPLSSPTFSIFGANTGVGKTLVSAGLVASLLAPPSPSTVSYLKPLQTGFPEDSDARFVFDRAPALLRLFPRAGGGATRVVSSNHTLFPSPAVETLPERQDTVVTYGGEGDGERVAVEKTLVCRTMYAWREPVSPHLAAEKEGMPVEDEEVRWVVDRWLADGAKDGDGEVWKVLETAGGVASPAPSGTLQCDLYRSSRLPAVLVGDGRLGGISSTLSAYETLMLRGYDVGSVILEDRGLSNDKFLLSYLRKRVPVHVLPPIPEDPKDDLTDWFSESSSVFSLLKDSLQSFHSRRIQRLNSMQRKSKDLLWWPFTQHDLVPVDSVTVIDSRCGENFSAYKVKDKRIVPQFDACASWWTQGPDSNLQIELARDMGYAAARYGHVMFPENVHEPALRCAELLLCGVGKDWASRVYFSDNGSTAIEIALKMAFRKYACGHGILVDTEKDITSERSIQFKVLALNGSYHGDTLGAMEAQAPSAYTSFLQQPWYSGRGLFLDPPTVYTRNRTTHLSLPPSIWHDQLSSCDTCFSSVTEVFCKTRDTSSAANLYVSYISQQLSQYAMSNSSEHIAALIIEPVIQGAGGMHMIDPLFQRLLIKECKNRKIPVIFDEVFTGFWRLGVESASELLGCLPDISCYAKLMTGGIVPLAATLATEDIFEAFRSDSKLTALLHGHSYTAHPMGCTAAVKAIQWYKDPSTNSNLDLDHMKLKELWDGALVNHLSSLPNVKRVVSLGTLCAIELKAGSDAGYASLHASSLVRKLREEDNIYARPLGNVIYLMCGPCTTRDSCTRQLTKVHRRLQKFN</sequence>
<dbReference type="Pfam" id="PF13500">
    <property type="entry name" value="AAA_26"/>
    <property type="match status" value="2"/>
</dbReference>
<dbReference type="InterPro" id="IPR027417">
    <property type="entry name" value="P-loop_NTPase"/>
</dbReference>
<evidence type="ECO:0000256" key="1">
    <source>
        <dbReference type="ARBA" id="ARBA00001933"/>
    </source>
</evidence>
<dbReference type="Proteomes" id="UP000479710">
    <property type="component" value="Unassembled WGS sequence"/>
</dbReference>
<comment type="caution">
    <text evidence="31">The sequence shown here is derived from an EMBL/GenBank/DDBJ whole genome shotgun (WGS) entry which is preliminary data.</text>
</comment>
<evidence type="ECO:0000313" key="31">
    <source>
        <dbReference type="EMBL" id="KAF0899812.1"/>
    </source>
</evidence>
<comment type="pathway">
    <text evidence="5">Cofactor biosynthesis; biotin biosynthesis; 7,8-diaminononanoate from 8-amino-7-oxononanoate (SAM route): step 1/1.</text>
</comment>
<dbReference type="InterPro" id="IPR015421">
    <property type="entry name" value="PyrdxlP-dep_Trfase_major"/>
</dbReference>
<dbReference type="GO" id="GO:0030170">
    <property type="term" value="F:pyridoxal phosphate binding"/>
    <property type="evidence" value="ECO:0007669"/>
    <property type="project" value="InterPro"/>
</dbReference>
<evidence type="ECO:0000256" key="7">
    <source>
        <dbReference type="ARBA" id="ARBA00013009"/>
    </source>
</evidence>
<dbReference type="Pfam" id="PF00202">
    <property type="entry name" value="Aminotran_3"/>
    <property type="match status" value="2"/>
</dbReference>
<proteinExistence type="inferred from homology"/>
<keyword evidence="19" id="KW-0809">Transit peptide</keyword>
<dbReference type="Gene3D" id="3.90.1150.10">
    <property type="entry name" value="Aspartate Aminotransferase, domain 1"/>
    <property type="match status" value="1"/>
</dbReference>
<evidence type="ECO:0000256" key="28">
    <source>
        <dbReference type="ARBA" id="ARBA00070559"/>
    </source>
</evidence>
<evidence type="ECO:0000256" key="6">
    <source>
        <dbReference type="ARBA" id="ARBA00006507"/>
    </source>
</evidence>
<evidence type="ECO:0000256" key="18">
    <source>
        <dbReference type="ARBA" id="ARBA00022898"/>
    </source>
</evidence>
<feature type="region of interest" description="Disordered" evidence="30">
    <location>
        <begin position="1"/>
        <end position="20"/>
    </location>
</feature>
<dbReference type="OrthoDB" id="425114at2759"/>
<keyword evidence="13" id="KW-0479">Metal-binding</keyword>
<dbReference type="GO" id="GO:0005524">
    <property type="term" value="F:ATP binding"/>
    <property type="evidence" value="ECO:0007669"/>
    <property type="project" value="UniProtKB-KW"/>
</dbReference>
<dbReference type="InterPro" id="IPR015424">
    <property type="entry name" value="PyrdxlP-dep_Trfase"/>
</dbReference>
<dbReference type="FunFam" id="3.40.50.300:FF:001675">
    <property type="entry name" value="Bifunctional dethiobiotin synthetase/7,8-diamino-pelargonic acid aminotransferase, mitochondrial"/>
    <property type="match status" value="1"/>
</dbReference>
<dbReference type="Gene3D" id="3.40.50.300">
    <property type="entry name" value="P-loop containing nucleotide triphosphate hydrolases"/>
    <property type="match status" value="1"/>
</dbReference>
<evidence type="ECO:0000256" key="29">
    <source>
        <dbReference type="ARBA" id="ARBA00081932"/>
    </source>
</evidence>
<comment type="subcellular location">
    <subcellularLocation>
        <location evidence="3">Mitochondrion</location>
    </subcellularLocation>
</comment>
<comment type="catalytic activity">
    <reaction evidence="23">
        <text>(7R,8S)-7,8-diammoniononanoate + CO2 + ATP = (4R,5S)-dethiobiotin + ADP + phosphate + 3 H(+)</text>
        <dbReference type="Rhea" id="RHEA:15805"/>
        <dbReference type="ChEBI" id="CHEBI:15378"/>
        <dbReference type="ChEBI" id="CHEBI:16526"/>
        <dbReference type="ChEBI" id="CHEBI:30616"/>
        <dbReference type="ChEBI" id="CHEBI:43474"/>
        <dbReference type="ChEBI" id="CHEBI:149469"/>
        <dbReference type="ChEBI" id="CHEBI:149473"/>
        <dbReference type="ChEBI" id="CHEBI:456216"/>
        <dbReference type="EC" id="6.3.3.3"/>
    </reaction>
</comment>
<evidence type="ECO:0000256" key="11">
    <source>
        <dbReference type="ARBA" id="ARBA00022679"/>
    </source>
</evidence>
<dbReference type="UniPathway" id="UPA00078"/>
<protein>
    <recommendedName>
        <fullName evidence="28">Bifunctional dethiobiotin synthetase/7,8-diamino-pelargonic acid aminotransferase, mitochondrial</fullName>
        <ecNumber evidence="7">2.6.1.62</ecNumber>
        <ecNumber evidence="8">6.3.3.3</ecNumber>
    </recommendedName>
    <alternativeName>
        <fullName evidence="29">Bifunctional BIO3-BIO1 protein</fullName>
    </alternativeName>
</protein>
<comment type="function">
    <text evidence="26">Catalyzes a mechanistically unusual reaction, the ATP-dependent insertion of CO2 between the N7 and N8 nitrogen atoms of 7,8-diaminopelargonic acid (DAPA) to form an ureido ring.</text>
</comment>
<dbReference type="SUPFAM" id="SSF52540">
    <property type="entry name" value="P-loop containing nucleoside triphosphate hydrolases"/>
    <property type="match status" value="1"/>
</dbReference>
<keyword evidence="17" id="KW-0460">Magnesium</keyword>